<evidence type="ECO:0000313" key="1">
    <source>
        <dbReference type="EMBL" id="UHK03314.1"/>
    </source>
</evidence>
<evidence type="ECO:0000313" key="2">
    <source>
        <dbReference type="Proteomes" id="UP001157407"/>
    </source>
</evidence>
<reference evidence="1" key="1">
    <citation type="submission" date="2021-05" db="EMBL/GenBank/DDBJ databases">
        <authorList>
            <person name="Feng G."/>
        </authorList>
    </citation>
    <scope>NUCLEOTIDE SEQUENCE</scope>
    <source>
        <strain evidence="1">JJHFY165488</strain>
    </source>
</reference>
<name>A0A8K1XCJ7_9MONO</name>
<dbReference type="Proteomes" id="UP001157407">
    <property type="component" value="Segment"/>
</dbReference>
<dbReference type="Gene3D" id="1.10.3050.10">
    <property type="entry name" value="borna disease virus nucleoprotein, domain 2"/>
    <property type="match status" value="1"/>
</dbReference>
<sequence length="438" mass="49718">MSVGQDYNFTDAYRITASVACLNEAEAKRKVPQSRLSTIVLPNPKVPLNVFLLPENHEDITREHLATYRAYAIRNLFSPRRQESYIYFKELLQYLSSFINWSALDGGYGLKEGISKSSIDFVIQRIELEEIDDLDQLDGMSRVISLMGTVGGEEWGRSDINAHILLSILLLSTFKQLNEENRDGWINARLSGFSACLGTTVDRIFWNSGNLPSLEVFQLLKSFVSANWEVRRGLFRIIRSLAQDSQVTQEVRNLYDSLLTLISGTEMTHILLIHRHILSGMPELLRYKPLKGDLKRFGEAMDYLDTIDPDDQMFVRIERPSAETHCLNRKNFPKLTSAAYIIARMENKTIRQYKGGSSLIDTQMETAIKRYVTWRIRAIVPNLIVRKIADASQTERKVILEADAAHTKYAVDADAIANQAASPLDTFEDLTLPSGSTE</sequence>
<dbReference type="EMBL" id="MZ209654">
    <property type="protein sequence ID" value="UHK03314.1"/>
    <property type="molecule type" value="Viral_cRNA"/>
</dbReference>
<proteinExistence type="predicted"/>
<protein>
    <submittedName>
        <fullName evidence="1">Uncharacterized protein</fullName>
    </submittedName>
</protein>
<gene>
    <name evidence="1" type="ORF">FuLiV1_gp1</name>
</gene>
<keyword evidence="2" id="KW-1185">Reference proteome</keyword>
<dbReference type="InterPro" id="IPR015970">
    <property type="entry name" value="P40_nucleoprot_sub2_BD-vir"/>
</dbReference>
<organism evidence="1 2">
    <name type="scientific">Hangzhou acrida cinerea lispivirus 1</name>
    <dbReference type="NCBI Taxonomy" id="2905565"/>
    <lineage>
        <taxon>Viruses</taxon>
        <taxon>Riboviria</taxon>
        <taxon>Orthornavirae</taxon>
        <taxon>Negarnaviricota</taxon>
        <taxon>Haploviricotina</taxon>
        <taxon>Monjiviricetes</taxon>
        <taxon>Mononegavirales</taxon>
        <taxon>Lispiviridae</taxon>
        <taxon>Acridvirus</taxon>
        <taxon>Acridvirus hangzhouense</taxon>
    </lineage>
</organism>
<accession>A0A8K1XCJ7</accession>